<comment type="caution">
    <text evidence="1">The sequence shown here is derived from an EMBL/GenBank/DDBJ whole genome shotgun (WGS) entry which is preliminary data.</text>
</comment>
<dbReference type="SUPFAM" id="SSF88713">
    <property type="entry name" value="Glycoside hydrolase/deacetylase"/>
    <property type="match status" value="1"/>
</dbReference>
<organism evidence="1 2">
    <name type="scientific">Neolewinella lacunae</name>
    <dbReference type="NCBI Taxonomy" id="1517758"/>
    <lineage>
        <taxon>Bacteria</taxon>
        <taxon>Pseudomonadati</taxon>
        <taxon>Bacteroidota</taxon>
        <taxon>Saprospiria</taxon>
        <taxon>Saprospirales</taxon>
        <taxon>Lewinellaceae</taxon>
        <taxon>Neolewinella</taxon>
    </lineage>
</organism>
<dbReference type="EMBL" id="JACSIT010000038">
    <property type="protein sequence ID" value="MBC6992807.1"/>
    <property type="molecule type" value="Genomic_DNA"/>
</dbReference>
<evidence type="ECO:0000313" key="1">
    <source>
        <dbReference type="EMBL" id="MBC6992807.1"/>
    </source>
</evidence>
<accession>A0A923PEX4</accession>
<reference evidence="1" key="1">
    <citation type="submission" date="2020-08" db="EMBL/GenBank/DDBJ databases">
        <title>Lewinella bacteria from marine environments.</title>
        <authorList>
            <person name="Zhong Y."/>
        </authorList>
    </citation>
    <scope>NUCLEOTIDE SEQUENCE</scope>
    <source>
        <strain evidence="1">KCTC 42187</strain>
    </source>
</reference>
<proteinExistence type="predicted"/>
<dbReference type="Proteomes" id="UP000650081">
    <property type="component" value="Unassembled WGS sequence"/>
</dbReference>
<dbReference type="CDD" id="cd10787">
    <property type="entry name" value="LamB_YcsF_like"/>
    <property type="match status" value="1"/>
</dbReference>
<keyword evidence="2" id="KW-1185">Reference proteome</keyword>
<dbReference type="RefSeq" id="WP_187464944.1">
    <property type="nucleotide sequence ID" value="NZ_JACSIT010000038.1"/>
</dbReference>
<gene>
    <name evidence="1" type="ORF">H9S92_01410</name>
</gene>
<name>A0A923PEX4_9BACT</name>
<dbReference type="InterPro" id="IPR011330">
    <property type="entry name" value="Glyco_hydro/deAcase_b/a-brl"/>
</dbReference>
<dbReference type="NCBIfam" id="NF003816">
    <property type="entry name" value="PRK05406.1-5"/>
    <property type="match status" value="1"/>
</dbReference>
<dbReference type="PANTHER" id="PTHR30292">
    <property type="entry name" value="UNCHARACTERIZED PROTEIN YBGL-RELATED"/>
    <property type="match status" value="1"/>
</dbReference>
<evidence type="ECO:0000313" key="2">
    <source>
        <dbReference type="Proteomes" id="UP000650081"/>
    </source>
</evidence>
<dbReference type="Pfam" id="PF03746">
    <property type="entry name" value="LamB_YcsF"/>
    <property type="match status" value="1"/>
</dbReference>
<dbReference type="AlphaFoldDB" id="A0A923PEX4"/>
<dbReference type="GO" id="GO:0005975">
    <property type="term" value="P:carbohydrate metabolic process"/>
    <property type="evidence" value="ECO:0007669"/>
    <property type="project" value="InterPro"/>
</dbReference>
<dbReference type="NCBIfam" id="NF003814">
    <property type="entry name" value="PRK05406.1-3"/>
    <property type="match status" value="1"/>
</dbReference>
<dbReference type="PANTHER" id="PTHR30292:SF0">
    <property type="entry name" value="5-OXOPROLINASE SUBUNIT A"/>
    <property type="match status" value="1"/>
</dbReference>
<dbReference type="InterPro" id="IPR005501">
    <property type="entry name" value="LamB/YcsF/PxpA-like"/>
</dbReference>
<sequence>MDLNADLGESWYHQRIGNDEALMPLLDSCNVACGFHGGDALTMQKTIDLALRHGVNIGAHPSYPDRKNFGRRVILMPLEALEALLLYQISALRGMLEVAGGTLHHVKLHGALYHFAGGDAAAAKVVVRVVKSLGIPILYGLPGSALAAEAHAAGLDFWPEGFADRRYDNSLHLRPRDKDDALLEDPAAAAEQVRLLARSQLVRAHNGDFYPLSVKTICLHGDHPGAVARARAVREVLGPRKK</sequence>
<dbReference type="Gene3D" id="3.20.20.370">
    <property type="entry name" value="Glycoside hydrolase/deacetylase"/>
    <property type="match status" value="1"/>
</dbReference>
<protein>
    <submittedName>
        <fullName evidence="1">LamB/YcsF family protein</fullName>
    </submittedName>
</protein>